<feature type="transmembrane region" description="Helical" evidence="1">
    <location>
        <begin position="110"/>
        <end position="131"/>
    </location>
</feature>
<name>A0ABQ8AJB8_BRANA</name>
<evidence type="ECO:0000256" key="1">
    <source>
        <dbReference type="SAM" id="Phobius"/>
    </source>
</evidence>
<evidence type="ECO:0000313" key="3">
    <source>
        <dbReference type="Proteomes" id="UP000824890"/>
    </source>
</evidence>
<gene>
    <name evidence="2" type="ORF">HID58_054957</name>
</gene>
<feature type="transmembrane region" description="Helical" evidence="1">
    <location>
        <begin position="80"/>
        <end position="103"/>
    </location>
</feature>
<accession>A0ABQ8AJB8</accession>
<organism evidence="2 3">
    <name type="scientific">Brassica napus</name>
    <name type="common">Rape</name>
    <dbReference type="NCBI Taxonomy" id="3708"/>
    <lineage>
        <taxon>Eukaryota</taxon>
        <taxon>Viridiplantae</taxon>
        <taxon>Streptophyta</taxon>
        <taxon>Embryophyta</taxon>
        <taxon>Tracheophyta</taxon>
        <taxon>Spermatophyta</taxon>
        <taxon>Magnoliopsida</taxon>
        <taxon>eudicotyledons</taxon>
        <taxon>Gunneridae</taxon>
        <taxon>Pentapetalae</taxon>
        <taxon>rosids</taxon>
        <taxon>malvids</taxon>
        <taxon>Brassicales</taxon>
        <taxon>Brassicaceae</taxon>
        <taxon>Brassiceae</taxon>
        <taxon>Brassica</taxon>
    </lineage>
</organism>
<keyword evidence="1" id="KW-1133">Transmembrane helix</keyword>
<proteinExistence type="predicted"/>
<comment type="caution">
    <text evidence="2">The sequence shown here is derived from an EMBL/GenBank/DDBJ whole genome shotgun (WGS) entry which is preliminary data.</text>
</comment>
<sequence>MISSTLPPSFDLEPSPSMYFVYLSGVLAKKLHLIGLGQSLVVIDVVFLVAGLPLIVYIRLGFQDLLFGDLTSMLFFLARGWLHSLLISFCLFLFLCSLVSLHLSSLITSLVALPFAIFATPSLVVFFFVYVLCAWKVVYGLKLKLWFLGSWLPFSPHPGYLSSSHASLGVCGVSLLELWFLLFRVLLFFAGMSALYVLVWFVMCFLSLSWWLCFRSKLLMT</sequence>
<reference evidence="2 3" key="1">
    <citation type="submission" date="2021-05" db="EMBL/GenBank/DDBJ databases">
        <title>Genome Assembly of Synthetic Allotetraploid Brassica napus Reveals Homoeologous Exchanges between Subgenomes.</title>
        <authorList>
            <person name="Davis J.T."/>
        </authorList>
    </citation>
    <scope>NUCLEOTIDE SEQUENCE [LARGE SCALE GENOMIC DNA]</scope>
    <source>
        <strain evidence="3">cv. Da-Ae</strain>
        <tissue evidence="2">Seedling</tissue>
    </source>
</reference>
<keyword evidence="3" id="KW-1185">Reference proteome</keyword>
<feature type="transmembrane region" description="Helical" evidence="1">
    <location>
        <begin position="195"/>
        <end position="214"/>
    </location>
</feature>
<feature type="transmembrane region" description="Helical" evidence="1">
    <location>
        <begin position="39"/>
        <end position="60"/>
    </location>
</feature>
<protein>
    <submittedName>
        <fullName evidence="2">Uncharacterized protein</fullName>
    </submittedName>
</protein>
<dbReference type="Proteomes" id="UP000824890">
    <property type="component" value="Unassembled WGS sequence"/>
</dbReference>
<keyword evidence="1" id="KW-0472">Membrane</keyword>
<dbReference type="EMBL" id="JAGKQM010000013">
    <property type="protein sequence ID" value="KAH0892528.1"/>
    <property type="molecule type" value="Genomic_DNA"/>
</dbReference>
<feature type="transmembrane region" description="Helical" evidence="1">
    <location>
        <begin position="166"/>
        <end position="189"/>
    </location>
</feature>
<keyword evidence="1" id="KW-0812">Transmembrane</keyword>
<evidence type="ECO:0000313" key="2">
    <source>
        <dbReference type="EMBL" id="KAH0892528.1"/>
    </source>
</evidence>